<protein>
    <submittedName>
        <fullName evidence="2">LicD family protein</fullName>
    </submittedName>
</protein>
<evidence type="ECO:0000313" key="2">
    <source>
        <dbReference type="EMBL" id="QNM11387.1"/>
    </source>
</evidence>
<dbReference type="EMBL" id="CP060636">
    <property type="protein sequence ID" value="QNM11387.1"/>
    <property type="molecule type" value="Genomic_DNA"/>
</dbReference>
<dbReference type="InterPro" id="IPR052942">
    <property type="entry name" value="LPS_cholinephosphotransferase"/>
</dbReference>
<proteinExistence type="predicted"/>
<reference evidence="2 3" key="1">
    <citation type="submission" date="2020-08" db="EMBL/GenBank/DDBJ databases">
        <authorList>
            <person name="Liu C."/>
            <person name="Sun Q."/>
        </authorList>
    </citation>
    <scope>NUCLEOTIDE SEQUENCE [LARGE SCALE GENOMIC DNA]</scope>
    <source>
        <strain evidence="2 3">NSJ-61</strain>
    </source>
</reference>
<dbReference type="RefSeq" id="WP_158552285.1">
    <property type="nucleotide sequence ID" value="NZ_CP060636.1"/>
</dbReference>
<dbReference type="GO" id="GO:0009100">
    <property type="term" value="P:glycoprotein metabolic process"/>
    <property type="evidence" value="ECO:0007669"/>
    <property type="project" value="UniProtKB-ARBA"/>
</dbReference>
<dbReference type="InterPro" id="IPR007074">
    <property type="entry name" value="LicD/FKTN/FKRP_NTP_transf"/>
</dbReference>
<dbReference type="PANTHER" id="PTHR43404">
    <property type="entry name" value="LIPOPOLYSACCHARIDE CHOLINEPHOSPHOTRANSFERASE LICD"/>
    <property type="match status" value="1"/>
</dbReference>
<evidence type="ECO:0000259" key="1">
    <source>
        <dbReference type="Pfam" id="PF04991"/>
    </source>
</evidence>
<gene>
    <name evidence="2" type="ORF">H9Q80_14160</name>
</gene>
<evidence type="ECO:0000313" key="3">
    <source>
        <dbReference type="Proteomes" id="UP000515856"/>
    </source>
</evidence>
<name>A0A7G9GKQ5_9FIRM</name>
<dbReference type="Proteomes" id="UP000515856">
    <property type="component" value="Chromosome"/>
</dbReference>
<dbReference type="PANTHER" id="PTHR43404:SF2">
    <property type="entry name" value="LIPOPOLYSACCHARIDE CHOLINEPHOSPHOTRANSFERASE LICD"/>
    <property type="match status" value="1"/>
</dbReference>
<sequence>MREIELEELKKIQLEIMQVVHDFCVDNKIDYSLTYGTLIGVIRHKGYIPWDDDIDICMTRPEYNKFIKMFNNKNERYKVYSFELNNNYPFPFAKIIDTHTVLIEKSDIKFKMGINIDLFPIDAVDAKQIVLKRQIRLKKIYNVKVVKLVKSRKLHKNFILFVGKLLFIFIPLKLIVKLMCNNASHYNYDSSNYVSCVAFGSKNNQPIKKEIFSKYLLLPFENKEFFVMEGYDQYLKSIYGDYLELPPKNEQITHHAFKAFYID</sequence>
<dbReference type="KEGG" id="ehn:H9Q80_14160"/>
<organism evidence="2 3">
    <name type="scientific">[Eubacterium] hominis</name>
    <dbReference type="NCBI Taxonomy" id="2764325"/>
    <lineage>
        <taxon>Bacteria</taxon>
        <taxon>Bacillati</taxon>
        <taxon>Bacillota</taxon>
        <taxon>Erysipelotrichia</taxon>
        <taxon>Erysipelotrichales</taxon>
        <taxon>Erysipelotrichaceae</taxon>
        <taxon>Amedibacillus</taxon>
    </lineage>
</organism>
<dbReference type="AlphaFoldDB" id="A0A7G9GKQ5"/>
<feature type="domain" description="LicD/FKTN/FKRP nucleotidyltransferase" evidence="1">
    <location>
        <begin position="24"/>
        <end position="240"/>
    </location>
</feature>
<accession>A0A7G9GKQ5</accession>
<dbReference type="Pfam" id="PF04991">
    <property type="entry name" value="LicD"/>
    <property type="match status" value="1"/>
</dbReference>
<keyword evidence="3" id="KW-1185">Reference proteome</keyword>